<gene>
    <name evidence="2" type="ORF">MNBD_NITROSPIRAE03-71</name>
</gene>
<evidence type="ECO:0000313" key="2">
    <source>
        <dbReference type="EMBL" id="VAX31566.1"/>
    </source>
</evidence>
<proteinExistence type="predicted"/>
<dbReference type="Pfam" id="PF05685">
    <property type="entry name" value="Uma2"/>
    <property type="match status" value="1"/>
</dbReference>
<dbReference type="SUPFAM" id="SSF52980">
    <property type="entry name" value="Restriction endonuclease-like"/>
    <property type="match status" value="1"/>
</dbReference>
<dbReference type="PANTHER" id="PTHR36558:SF1">
    <property type="entry name" value="RESTRICTION ENDONUCLEASE DOMAIN-CONTAINING PROTEIN-RELATED"/>
    <property type="match status" value="1"/>
</dbReference>
<accession>A0A3B1CM02</accession>
<reference evidence="2" key="1">
    <citation type="submission" date="2018-06" db="EMBL/GenBank/DDBJ databases">
        <authorList>
            <person name="Zhirakovskaya E."/>
        </authorList>
    </citation>
    <scope>NUCLEOTIDE SEQUENCE</scope>
</reference>
<evidence type="ECO:0000259" key="1">
    <source>
        <dbReference type="Pfam" id="PF05685"/>
    </source>
</evidence>
<name>A0A3B1CM02_9ZZZZ</name>
<dbReference type="EMBL" id="UOGI01000113">
    <property type="protein sequence ID" value="VAX31566.1"/>
    <property type="molecule type" value="Genomic_DNA"/>
</dbReference>
<sequence length="190" mass="22225">MGLAIKKDRRYAYKDYLTWPDDERWEIIEGIAYNMSPSPKVKHQNIASNFHIKLKTDPANSCYTGIAPTDVVFDEFNVVQPDVFVVCDRDKITENNIQGAPDLIVEVVSPATELKDRREKKALYEKTGVKEYIIVFPDREYAERYCLKNRSYGAPDIFNWNEVLTLYSLEIEINLWDVFEKEREDSDKEV</sequence>
<dbReference type="AlphaFoldDB" id="A0A3B1CM02"/>
<feature type="domain" description="Putative restriction endonuclease" evidence="1">
    <location>
        <begin position="14"/>
        <end position="168"/>
    </location>
</feature>
<dbReference type="CDD" id="cd06260">
    <property type="entry name" value="DUF820-like"/>
    <property type="match status" value="1"/>
</dbReference>
<dbReference type="InterPro" id="IPR012296">
    <property type="entry name" value="Nuclease_put_TT1808"/>
</dbReference>
<dbReference type="InterPro" id="IPR008538">
    <property type="entry name" value="Uma2"/>
</dbReference>
<dbReference type="Gene3D" id="3.90.1570.10">
    <property type="entry name" value="tt1808, chain A"/>
    <property type="match status" value="1"/>
</dbReference>
<organism evidence="2">
    <name type="scientific">hydrothermal vent metagenome</name>
    <dbReference type="NCBI Taxonomy" id="652676"/>
    <lineage>
        <taxon>unclassified sequences</taxon>
        <taxon>metagenomes</taxon>
        <taxon>ecological metagenomes</taxon>
    </lineage>
</organism>
<protein>
    <recommendedName>
        <fullName evidence="1">Putative restriction endonuclease domain-containing protein</fullName>
    </recommendedName>
</protein>
<dbReference type="InterPro" id="IPR011335">
    <property type="entry name" value="Restrct_endonuc-II-like"/>
</dbReference>
<dbReference type="PANTHER" id="PTHR36558">
    <property type="entry name" value="GLR1098 PROTEIN"/>
    <property type="match status" value="1"/>
</dbReference>